<evidence type="ECO:0000256" key="4">
    <source>
        <dbReference type="ARBA" id="ARBA00022989"/>
    </source>
</evidence>
<evidence type="ECO:0008006" key="9">
    <source>
        <dbReference type="Google" id="ProtNLM"/>
    </source>
</evidence>
<dbReference type="InterPro" id="IPR000791">
    <property type="entry name" value="Gpr1/Fun34/SatP-like"/>
</dbReference>
<keyword evidence="8" id="KW-1185">Reference proteome</keyword>
<dbReference type="RefSeq" id="XP_069207348.1">
    <property type="nucleotide sequence ID" value="XM_069355277.1"/>
</dbReference>
<evidence type="ECO:0000313" key="8">
    <source>
        <dbReference type="Proteomes" id="UP001565368"/>
    </source>
</evidence>
<dbReference type="PANTHER" id="PTHR31123:SF1">
    <property type="entry name" value="ACCUMULATION OF DYADS PROTEIN 2-RELATED"/>
    <property type="match status" value="1"/>
</dbReference>
<comment type="caution">
    <text evidence="7">The sequence shown here is derived from an EMBL/GenBank/DDBJ whole genome shotgun (WGS) entry which is preliminary data.</text>
</comment>
<dbReference type="GeneID" id="95987879"/>
<dbReference type="Pfam" id="PF01184">
    <property type="entry name" value="Gpr1_Fun34_YaaH"/>
    <property type="match status" value="1"/>
</dbReference>
<dbReference type="NCBIfam" id="NF038013">
    <property type="entry name" value="AceTr_1"/>
    <property type="match status" value="1"/>
</dbReference>
<proteinExistence type="inferred from homology"/>
<reference evidence="7 8" key="1">
    <citation type="submission" date="2023-08" db="EMBL/GenBank/DDBJ databases">
        <title>Annotated Genome Sequence of Vanrija albida AlHP1.</title>
        <authorList>
            <person name="Herzog R."/>
        </authorList>
    </citation>
    <scope>NUCLEOTIDE SEQUENCE [LARGE SCALE GENOMIC DNA]</scope>
    <source>
        <strain evidence="7 8">AlHP1</strain>
    </source>
</reference>
<feature type="transmembrane region" description="Helical" evidence="6">
    <location>
        <begin position="133"/>
        <end position="160"/>
    </location>
</feature>
<dbReference type="InterPro" id="IPR051633">
    <property type="entry name" value="AceTr"/>
</dbReference>
<protein>
    <recommendedName>
        <fullName evidence="9">GPR1/FUN34/yaaH family protein</fullName>
    </recommendedName>
</protein>
<evidence type="ECO:0000256" key="5">
    <source>
        <dbReference type="ARBA" id="ARBA00023136"/>
    </source>
</evidence>
<feature type="transmembrane region" description="Helical" evidence="6">
    <location>
        <begin position="72"/>
        <end position="89"/>
    </location>
</feature>
<organism evidence="7 8">
    <name type="scientific">Vanrija albida</name>
    <dbReference type="NCBI Taxonomy" id="181172"/>
    <lineage>
        <taxon>Eukaryota</taxon>
        <taxon>Fungi</taxon>
        <taxon>Dikarya</taxon>
        <taxon>Basidiomycota</taxon>
        <taxon>Agaricomycotina</taxon>
        <taxon>Tremellomycetes</taxon>
        <taxon>Trichosporonales</taxon>
        <taxon>Trichosporonaceae</taxon>
        <taxon>Vanrija</taxon>
    </lineage>
</organism>
<keyword evidence="4 6" id="KW-1133">Transmembrane helix</keyword>
<evidence type="ECO:0000256" key="1">
    <source>
        <dbReference type="ARBA" id="ARBA00004141"/>
    </source>
</evidence>
<sequence length="264" mass="28401">MASPASSCEDILAPTPRPFYYYDDDVEKGLPQFEALPPFEPRIERILTPMGHPADFSQPGVPPQHRVYGNPTPLGLMSFGYGFFLLSAFTLRARGVHSVNVAVPVLVLFGGISQTLCGWWEMSLGNTYMATIFGAYGAFSLSYGAMYLPAFGVVSAYTLADGTMSSEFSEALGLYFIGWTMITVLFILGSLRSSVGMIAVLTSTAAAFLALAVFHLTEANGARIAGGVFSALATAAAWWTAMAGYWHEDNTAPWVRVSAGDAWQ</sequence>
<comment type="similarity">
    <text evidence="2">Belongs to the acetate uptake transporter (AceTr) (TC 2.A.96) family.</text>
</comment>
<comment type="subcellular location">
    <subcellularLocation>
        <location evidence="1">Membrane</location>
        <topology evidence="1">Multi-pass membrane protein</topology>
    </subcellularLocation>
</comment>
<evidence type="ECO:0000313" key="7">
    <source>
        <dbReference type="EMBL" id="KAL1407404.1"/>
    </source>
</evidence>
<dbReference type="EMBL" id="JBBXJM010000005">
    <property type="protein sequence ID" value="KAL1407404.1"/>
    <property type="molecule type" value="Genomic_DNA"/>
</dbReference>
<gene>
    <name evidence="7" type="ORF">Q8F55_006836</name>
</gene>
<evidence type="ECO:0000256" key="2">
    <source>
        <dbReference type="ARBA" id="ARBA00005587"/>
    </source>
</evidence>
<accession>A0ABR3PY69</accession>
<keyword evidence="5 6" id="KW-0472">Membrane</keyword>
<evidence type="ECO:0000256" key="3">
    <source>
        <dbReference type="ARBA" id="ARBA00022692"/>
    </source>
</evidence>
<name>A0ABR3PY69_9TREE</name>
<feature type="transmembrane region" description="Helical" evidence="6">
    <location>
        <begin position="197"/>
        <end position="217"/>
    </location>
</feature>
<feature type="transmembrane region" description="Helical" evidence="6">
    <location>
        <begin position="172"/>
        <end position="191"/>
    </location>
</feature>
<feature type="transmembrane region" description="Helical" evidence="6">
    <location>
        <begin position="224"/>
        <end position="246"/>
    </location>
</feature>
<feature type="transmembrane region" description="Helical" evidence="6">
    <location>
        <begin position="101"/>
        <end position="121"/>
    </location>
</feature>
<keyword evidence="3 6" id="KW-0812">Transmembrane</keyword>
<dbReference type="Proteomes" id="UP001565368">
    <property type="component" value="Unassembled WGS sequence"/>
</dbReference>
<evidence type="ECO:0000256" key="6">
    <source>
        <dbReference type="SAM" id="Phobius"/>
    </source>
</evidence>
<dbReference type="PANTHER" id="PTHR31123">
    <property type="entry name" value="ACCUMULATION OF DYADS PROTEIN 2-RELATED"/>
    <property type="match status" value="1"/>
</dbReference>